<accession>A0ABX1XS93</accession>
<evidence type="ECO:0000256" key="1">
    <source>
        <dbReference type="ARBA" id="ARBA00004193"/>
    </source>
</evidence>
<reference evidence="7 8" key="1">
    <citation type="submission" date="2019-10" db="EMBL/GenBank/DDBJ databases">
        <title>Description of Paenibacillus terrestris sp. nov.</title>
        <authorList>
            <person name="Carlier A."/>
            <person name="Qi S."/>
        </authorList>
    </citation>
    <scope>NUCLEOTIDE SEQUENCE [LARGE SCALE GENOMIC DNA]</scope>
    <source>
        <strain evidence="7 8">LMG 31458</strain>
    </source>
</reference>
<dbReference type="Proteomes" id="UP000616779">
    <property type="component" value="Unassembled WGS sequence"/>
</dbReference>
<dbReference type="Gene3D" id="3.10.105.10">
    <property type="entry name" value="Dipeptide-binding Protein, Domain 3"/>
    <property type="match status" value="1"/>
</dbReference>
<dbReference type="PANTHER" id="PTHR30290:SF9">
    <property type="entry name" value="OLIGOPEPTIDE-BINDING PROTEIN APPA"/>
    <property type="match status" value="1"/>
</dbReference>
<protein>
    <submittedName>
        <fullName evidence="7">ABC transporter substrate-binding protein</fullName>
    </submittedName>
</protein>
<feature type="coiled-coil region" evidence="5">
    <location>
        <begin position="373"/>
        <end position="400"/>
    </location>
</feature>
<dbReference type="InterPro" id="IPR030678">
    <property type="entry name" value="Peptide/Ni-bd"/>
</dbReference>
<dbReference type="InterPro" id="IPR039424">
    <property type="entry name" value="SBP_5"/>
</dbReference>
<keyword evidence="3" id="KW-0813">Transport</keyword>
<evidence type="ECO:0000256" key="2">
    <source>
        <dbReference type="ARBA" id="ARBA00005695"/>
    </source>
</evidence>
<keyword evidence="8" id="KW-1185">Reference proteome</keyword>
<dbReference type="PANTHER" id="PTHR30290">
    <property type="entry name" value="PERIPLASMIC BINDING COMPONENT OF ABC TRANSPORTER"/>
    <property type="match status" value="1"/>
</dbReference>
<dbReference type="PIRSF" id="PIRSF002741">
    <property type="entry name" value="MppA"/>
    <property type="match status" value="1"/>
</dbReference>
<dbReference type="SUPFAM" id="SSF53850">
    <property type="entry name" value="Periplasmic binding protein-like II"/>
    <property type="match status" value="1"/>
</dbReference>
<gene>
    <name evidence="7" type="ORF">GC098_08250</name>
</gene>
<keyword evidence="4" id="KW-0732">Signal</keyword>
<feature type="domain" description="Solute-binding protein family 5" evidence="6">
    <location>
        <begin position="14"/>
        <end position="366"/>
    </location>
</feature>
<evidence type="ECO:0000313" key="8">
    <source>
        <dbReference type="Proteomes" id="UP000616779"/>
    </source>
</evidence>
<evidence type="ECO:0000256" key="3">
    <source>
        <dbReference type="ARBA" id="ARBA00022448"/>
    </source>
</evidence>
<dbReference type="InterPro" id="IPR000914">
    <property type="entry name" value="SBP_5_dom"/>
</dbReference>
<dbReference type="InterPro" id="IPR023765">
    <property type="entry name" value="SBP_5_CS"/>
</dbReference>
<comment type="caution">
    <text evidence="7">The sequence shown here is derived from an EMBL/GenBank/DDBJ whole genome shotgun (WGS) entry which is preliminary data.</text>
</comment>
<dbReference type="EMBL" id="WHOA01000065">
    <property type="protein sequence ID" value="NOU71412.1"/>
    <property type="molecule type" value="Genomic_DNA"/>
</dbReference>
<keyword evidence="5" id="KW-0175">Coiled coil</keyword>
<evidence type="ECO:0000256" key="4">
    <source>
        <dbReference type="ARBA" id="ARBA00022729"/>
    </source>
</evidence>
<organism evidence="7 8">
    <name type="scientific">Paenibacillus phytorum</name>
    <dbReference type="NCBI Taxonomy" id="2654977"/>
    <lineage>
        <taxon>Bacteria</taxon>
        <taxon>Bacillati</taxon>
        <taxon>Bacillota</taxon>
        <taxon>Bacilli</taxon>
        <taxon>Bacillales</taxon>
        <taxon>Paenibacillaceae</taxon>
        <taxon>Paenibacillus</taxon>
    </lineage>
</organism>
<evidence type="ECO:0000259" key="6">
    <source>
        <dbReference type="Pfam" id="PF00496"/>
    </source>
</evidence>
<comment type="subcellular location">
    <subcellularLocation>
        <location evidence="1">Cell membrane</location>
        <topology evidence="1">Lipid-anchor</topology>
    </subcellularLocation>
</comment>
<dbReference type="PROSITE" id="PS01040">
    <property type="entry name" value="SBP_BACTERIAL_5"/>
    <property type="match status" value="1"/>
</dbReference>
<proteinExistence type="inferred from homology"/>
<comment type="similarity">
    <text evidence="2">Belongs to the bacterial solute-binding protein 5 family.</text>
</comment>
<dbReference type="Gene3D" id="3.90.76.10">
    <property type="entry name" value="Dipeptide-binding Protein, Domain 1"/>
    <property type="match status" value="1"/>
</dbReference>
<evidence type="ECO:0000313" key="7">
    <source>
        <dbReference type="EMBL" id="NOU71412.1"/>
    </source>
</evidence>
<name>A0ABX1XS93_9BACL</name>
<dbReference type="Gene3D" id="3.40.190.10">
    <property type="entry name" value="Periplasmic binding protein-like II"/>
    <property type="match status" value="1"/>
</dbReference>
<evidence type="ECO:0000256" key="5">
    <source>
        <dbReference type="SAM" id="Coils"/>
    </source>
</evidence>
<sequence length="450" mass="50909">MYNTLLKRDAKGNISTDLAESYKKVDDTTWEFDLKKGIKFHNGIEMTAEDVKFSFERAVAEKTLGESVYYKSIKEVKIIDPYKVQFITDGPNPLFLSVIARTSAAILPKKYIEEKGMDSFNQQPVGTGPFKFVEWKKGSYLKLEPYEQYFEGAAKDWSQVVFRILPEGSTRVGELLTGGVDIIPSVGSNDWPRVKGNDKTGIVSGASNRVAFLVPKVTSPKSPMADQRVREAVELAIDKKLIIDKLLGGLGTTTRTRITPGNFGANPKLFNVAVYDEKRAKELLKEAGYENGLELTMQSTTGRYAKDKEVTEMIVGMLAKVGIKVKLELLEFSVYEEIRKVNKVSDLHMVWLANSNFDAFTMVSEHLTSVRSLTNLGLSSQELEEILKKAEKNMNQDERDSQYQMAQQVEANQFLRLYLYLEHNSYGVSKSVNFTPRLDEMYKVYEISKH</sequence>
<dbReference type="Pfam" id="PF00496">
    <property type="entry name" value="SBP_bac_5"/>
    <property type="match status" value="1"/>
</dbReference>